<feature type="non-terminal residue" evidence="2">
    <location>
        <position position="99"/>
    </location>
</feature>
<evidence type="ECO:0000313" key="3">
    <source>
        <dbReference type="Proteomes" id="UP000789706"/>
    </source>
</evidence>
<comment type="caution">
    <text evidence="2">The sequence shown here is derived from an EMBL/GenBank/DDBJ whole genome shotgun (WGS) entry which is preliminary data.</text>
</comment>
<feature type="compositionally biased region" description="Basic and acidic residues" evidence="1">
    <location>
        <begin position="28"/>
        <end position="45"/>
    </location>
</feature>
<feature type="region of interest" description="Disordered" evidence="1">
    <location>
        <begin position="1"/>
        <end position="50"/>
    </location>
</feature>
<dbReference type="EMBL" id="CAJVPK010009216">
    <property type="protein sequence ID" value="CAG8665651.1"/>
    <property type="molecule type" value="Genomic_DNA"/>
</dbReference>
<dbReference type="Proteomes" id="UP000789706">
    <property type="component" value="Unassembled WGS sequence"/>
</dbReference>
<keyword evidence="3" id="KW-1185">Reference proteome</keyword>
<dbReference type="AlphaFoldDB" id="A0A9N9H8U4"/>
<reference evidence="2" key="1">
    <citation type="submission" date="2021-06" db="EMBL/GenBank/DDBJ databases">
        <authorList>
            <person name="Kallberg Y."/>
            <person name="Tangrot J."/>
            <person name="Rosling A."/>
        </authorList>
    </citation>
    <scope>NUCLEOTIDE SEQUENCE</scope>
    <source>
        <strain evidence="2">AZ414A</strain>
    </source>
</reference>
<organism evidence="2 3">
    <name type="scientific">Diversispora eburnea</name>
    <dbReference type="NCBI Taxonomy" id="1213867"/>
    <lineage>
        <taxon>Eukaryota</taxon>
        <taxon>Fungi</taxon>
        <taxon>Fungi incertae sedis</taxon>
        <taxon>Mucoromycota</taxon>
        <taxon>Glomeromycotina</taxon>
        <taxon>Glomeromycetes</taxon>
        <taxon>Diversisporales</taxon>
        <taxon>Diversisporaceae</taxon>
        <taxon>Diversispora</taxon>
    </lineage>
</organism>
<accession>A0A9N9H8U4</accession>
<name>A0A9N9H8U4_9GLOM</name>
<gene>
    <name evidence="2" type="ORF">DEBURN_LOCUS11914</name>
</gene>
<dbReference type="OrthoDB" id="2443107at2759"/>
<proteinExistence type="predicted"/>
<evidence type="ECO:0000313" key="2">
    <source>
        <dbReference type="EMBL" id="CAG8665651.1"/>
    </source>
</evidence>
<protein>
    <submittedName>
        <fullName evidence="2">5774_t:CDS:1</fullName>
    </submittedName>
</protein>
<sequence>VTDMVVDSEDNENNEFSEYSENSEDNLDSERQEEMTSSSEMRENSQDLQEYDGDVSLISLSISERYENLPLSLRSFEEEPEIKNVKEFPSEAYADLMTL</sequence>
<evidence type="ECO:0000256" key="1">
    <source>
        <dbReference type="SAM" id="MobiDB-lite"/>
    </source>
</evidence>
<feature type="non-terminal residue" evidence="2">
    <location>
        <position position="1"/>
    </location>
</feature>
<feature type="compositionally biased region" description="Acidic residues" evidence="1">
    <location>
        <begin position="1"/>
        <end position="15"/>
    </location>
</feature>